<dbReference type="InterPro" id="IPR002818">
    <property type="entry name" value="DJ-1/PfpI"/>
</dbReference>
<dbReference type="Pfam" id="PF01965">
    <property type="entry name" value="DJ-1_PfpI"/>
    <property type="match status" value="1"/>
</dbReference>
<accession>A0A846N1D5</accession>
<dbReference type="InterPro" id="IPR009057">
    <property type="entry name" value="Homeodomain-like_sf"/>
</dbReference>
<dbReference type="PANTHER" id="PTHR43130:SF3">
    <property type="entry name" value="HTH-TYPE TRANSCRIPTIONAL REGULATOR RV1931C"/>
    <property type="match status" value="1"/>
</dbReference>
<dbReference type="PANTHER" id="PTHR43130">
    <property type="entry name" value="ARAC-FAMILY TRANSCRIPTIONAL REGULATOR"/>
    <property type="match status" value="1"/>
</dbReference>
<dbReference type="Gene3D" id="1.10.10.60">
    <property type="entry name" value="Homeodomain-like"/>
    <property type="match status" value="2"/>
</dbReference>
<dbReference type="PROSITE" id="PS01124">
    <property type="entry name" value="HTH_ARAC_FAMILY_2"/>
    <property type="match status" value="1"/>
</dbReference>
<dbReference type="RefSeq" id="WP_167083164.1">
    <property type="nucleotide sequence ID" value="NZ_BAAADC010000001.1"/>
</dbReference>
<dbReference type="AlphaFoldDB" id="A0A846N1D5"/>
<dbReference type="InterPro" id="IPR018060">
    <property type="entry name" value="HTH_AraC"/>
</dbReference>
<keyword evidence="2" id="KW-0804">Transcription</keyword>
<dbReference type="Pfam" id="PF12833">
    <property type="entry name" value="HTH_18"/>
    <property type="match status" value="1"/>
</dbReference>
<gene>
    <name evidence="4" type="ORF">FHS83_002360</name>
</gene>
<organism evidence="4 5">
    <name type="scientific">Rhizomicrobium palustre</name>
    <dbReference type="NCBI Taxonomy" id="189966"/>
    <lineage>
        <taxon>Bacteria</taxon>
        <taxon>Pseudomonadati</taxon>
        <taxon>Pseudomonadota</taxon>
        <taxon>Alphaproteobacteria</taxon>
        <taxon>Micropepsales</taxon>
        <taxon>Micropepsaceae</taxon>
        <taxon>Rhizomicrobium</taxon>
    </lineage>
</organism>
<feature type="domain" description="HTH araC/xylS-type" evidence="3">
    <location>
        <begin position="216"/>
        <end position="314"/>
    </location>
</feature>
<protein>
    <submittedName>
        <fullName evidence="4">Transcriptional regulator GlxA family with amidase domain</fullName>
    </submittedName>
</protein>
<reference evidence="4 5" key="1">
    <citation type="submission" date="2020-03" db="EMBL/GenBank/DDBJ databases">
        <title>Genomic Encyclopedia of Type Strains, Phase IV (KMG-IV): sequencing the most valuable type-strain genomes for metagenomic binning, comparative biology and taxonomic classification.</title>
        <authorList>
            <person name="Goeker M."/>
        </authorList>
    </citation>
    <scope>NUCLEOTIDE SEQUENCE [LARGE SCALE GENOMIC DNA]</scope>
    <source>
        <strain evidence="4 5">DSM 19867</strain>
    </source>
</reference>
<comment type="caution">
    <text evidence="4">The sequence shown here is derived from an EMBL/GenBank/DDBJ whole genome shotgun (WGS) entry which is preliminary data.</text>
</comment>
<proteinExistence type="predicted"/>
<dbReference type="CDD" id="cd03137">
    <property type="entry name" value="GATase1_AraC_1"/>
    <property type="match status" value="1"/>
</dbReference>
<evidence type="ECO:0000313" key="4">
    <source>
        <dbReference type="EMBL" id="NIK89042.1"/>
    </source>
</evidence>
<dbReference type="GO" id="GO:0043565">
    <property type="term" value="F:sequence-specific DNA binding"/>
    <property type="evidence" value="ECO:0007669"/>
    <property type="project" value="InterPro"/>
</dbReference>
<dbReference type="Proteomes" id="UP000570514">
    <property type="component" value="Unassembled WGS sequence"/>
</dbReference>
<evidence type="ECO:0000256" key="2">
    <source>
        <dbReference type="ARBA" id="ARBA00023163"/>
    </source>
</evidence>
<evidence type="ECO:0000313" key="5">
    <source>
        <dbReference type="Proteomes" id="UP000570514"/>
    </source>
</evidence>
<dbReference type="GO" id="GO:0003700">
    <property type="term" value="F:DNA-binding transcription factor activity"/>
    <property type="evidence" value="ECO:0007669"/>
    <property type="project" value="InterPro"/>
</dbReference>
<name>A0A846N1D5_9PROT</name>
<evidence type="ECO:0000256" key="1">
    <source>
        <dbReference type="ARBA" id="ARBA00023015"/>
    </source>
</evidence>
<dbReference type="InterPro" id="IPR052158">
    <property type="entry name" value="INH-QAR"/>
</dbReference>
<dbReference type="InterPro" id="IPR029062">
    <property type="entry name" value="Class_I_gatase-like"/>
</dbReference>
<keyword evidence="1" id="KW-0805">Transcription regulation</keyword>
<dbReference type="Gene3D" id="3.40.50.880">
    <property type="match status" value="1"/>
</dbReference>
<evidence type="ECO:0000259" key="3">
    <source>
        <dbReference type="PROSITE" id="PS01124"/>
    </source>
</evidence>
<dbReference type="EMBL" id="JAASRM010000001">
    <property type="protein sequence ID" value="NIK89042.1"/>
    <property type="molecule type" value="Genomic_DNA"/>
</dbReference>
<sequence>MTRRIAFIGYDKITSLDLIGPMEAFAVANEFGGRHAYELSVLSAKGDVFRGENGVRFCADAGFAAAPALDTLIVPGGSGLRDTAISAPVVAFLKKRAANTRRVASICTGLFALAEAGLMKKRRATTHWRYAALIAQSFPDIRLDADAIYVRDGKYFSSAGISAGIDLALALIADDLGDNVSLAVARELVVYFRRPGGQSQFSEPLQFQSRGHDRFSDLTAWIVRNLHADLSVEVLAARARLGARHFSRLFAAQFGMPPARYIERLRLDEARQRLSATRQSIEAVSVAVGYASPDAFRRAFERHFGVGPLSYRKTVALKRRE</sequence>
<dbReference type="SUPFAM" id="SSF46689">
    <property type="entry name" value="Homeodomain-like"/>
    <property type="match status" value="2"/>
</dbReference>
<dbReference type="SMART" id="SM00342">
    <property type="entry name" value="HTH_ARAC"/>
    <property type="match status" value="1"/>
</dbReference>
<keyword evidence="5" id="KW-1185">Reference proteome</keyword>
<dbReference type="SUPFAM" id="SSF52317">
    <property type="entry name" value="Class I glutamine amidotransferase-like"/>
    <property type="match status" value="1"/>
</dbReference>